<feature type="coiled-coil region" evidence="1">
    <location>
        <begin position="349"/>
        <end position="426"/>
    </location>
</feature>
<accession>A0A914UGU1</accession>
<keyword evidence="1" id="KW-0175">Coiled coil</keyword>
<dbReference type="Proteomes" id="UP000887566">
    <property type="component" value="Unplaced"/>
</dbReference>
<feature type="compositionally biased region" description="Basic and acidic residues" evidence="2">
    <location>
        <begin position="135"/>
        <end position="185"/>
    </location>
</feature>
<feature type="coiled-coil region" evidence="1">
    <location>
        <begin position="3"/>
        <end position="94"/>
    </location>
</feature>
<proteinExistence type="predicted"/>
<dbReference type="PANTHER" id="PTHR15742:SF5">
    <property type="entry name" value="GIRDIN"/>
    <property type="match status" value="1"/>
</dbReference>
<evidence type="ECO:0000313" key="4">
    <source>
        <dbReference type="WBParaSite" id="PSAMB.scaffold10077size4370.g33009.t1"/>
    </source>
</evidence>
<organism evidence="3 4">
    <name type="scientific">Plectus sambesii</name>
    <dbReference type="NCBI Taxonomy" id="2011161"/>
    <lineage>
        <taxon>Eukaryota</taxon>
        <taxon>Metazoa</taxon>
        <taxon>Ecdysozoa</taxon>
        <taxon>Nematoda</taxon>
        <taxon>Chromadorea</taxon>
        <taxon>Plectida</taxon>
        <taxon>Plectina</taxon>
        <taxon>Plectoidea</taxon>
        <taxon>Plectidae</taxon>
        <taxon>Plectus</taxon>
    </lineage>
</organism>
<name>A0A914UGU1_9BILA</name>
<dbReference type="InterPro" id="IPR049885">
    <property type="entry name" value="MTCL1-3"/>
</dbReference>
<reference evidence="4" key="1">
    <citation type="submission" date="2022-11" db="UniProtKB">
        <authorList>
            <consortium name="WormBaseParasite"/>
        </authorList>
    </citation>
    <scope>IDENTIFICATION</scope>
</reference>
<evidence type="ECO:0000256" key="2">
    <source>
        <dbReference type="SAM" id="MobiDB-lite"/>
    </source>
</evidence>
<dbReference type="Gene3D" id="1.10.287.1490">
    <property type="match status" value="1"/>
</dbReference>
<dbReference type="PANTHER" id="PTHR15742">
    <property type="entry name" value="GIRDIN"/>
    <property type="match status" value="1"/>
</dbReference>
<evidence type="ECO:0000313" key="3">
    <source>
        <dbReference type="Proteomes" id="UP000887566"/>
    </source>
</evidence>
<sequence>ERTDVERRRAKEFETKYQKLEELYEVDRKKLSGEREKFKNDLLDLKKRYDETQSDLAKLRQTYTKKQESWGSEKATLEAELQRVKQEMTDLDKSVSKRASDVVSEETRRLVDETVQLKTKYDKEITSLKAQVDGLKSELKSKSTKVDSSKKDEERTKREADMLKSRVEEQKSQLEDTRRARDEAREELNKWQQSWARERSDLAHKLRQEEKVQQAETQALQLKFESRIKIMEDTNKNLHSQLAQARRERDQHRESLCTTEKKLTELKQGCETDEKRISDKLIMMEKTTEELKDLRTQVDRLTAENRLNKESFKTDKHVWSITKDQLLAKIATLEKDLTVTKRWTKPETAKDTENKIADAVKTAELVRKQGDEFKQFHEKEITKLTGLLEDTRNVNKKEMLELQRKIRELQENVKVLEIDRRNLLSTKDSYDTARSQLQSERDALLQRIHDTEIHQLANKYKLDKVADQVAF</sequence>
<evidence type="ECO:0000256" key="1">
    <source>
        <dbReference type="SAM" id="Coils"/>
    </source>
</evidence>
<dbReference type="AlphaFoldDB" id="A0A914UGU1"/>
<feature type="region of interest" description="Disordered" evidence="2">
    <location>
        <begin position="133"/>
        <end position="185"/>
    </location>
</feature>
<dbReference type="WBParaSite" id="PSAMB.scaffold10077size4370.g33009.t1">
    <property type="protein sequence ID" value="PSAMB.scaffold10077size4370.g33009.t1"/>
    <property type="gene ID" value="PSAMB.scaffold10077size4370.g33009"/>
</dbReference>
<keyword evidence="3" id="KW-1185">Reference proteome</keyword>
<feature type="coiled-coil region" evidence="1">
    <location>
        <begin position="284"/>
        <end position="311"/>
    </location>
</feature>
<protein>
    <submittedName>
        <fullName evidence="4">Uncharacterized protein</fullName>
    </submittedName>
</protein>